<dbReference type="GO" id="GO:0030089">
    <property type="term" value="C:phycobilisome"/>
    <property type="evidence" value="ECO:0007669"/>
    <property type="project" value="UniProtKB-UniRule"/>
</dbReference>
<evidence type="ECO:0000256" key="4">
    <source>
        <dbReference type="ARBA" id="ARBA00023078"/>
    </source>
</evidence>
<comment type="similarity">
    <text evidence="6">Belongs to the phycobilisome linker protein family.</text>
</comment>
<accession>A0A563W0L3</accession>
<sequence>MAIPLLEYDLSSQNQRVVGYELGGDEKPVVYRTDRRLSDLEKNQIIWATYRQIFNEQQILVSNRQTSLESQLKAGQITARELIRGLILSESFRRRNYEPNSNYRFVQMCVQRVLGRNIYGEKEKLAWSIVLATQGIEGFIDNLLDSEEYLDNFGENTVPYQRRRILPQREQGELPFARMPRYGADYRSKLEEIGYFSPKRIDTLWDGTFYFPPQPVLLAAKIATIAGASILTLGIVATALSAFGLISL</sequence>
<evidence type="ECO:0000256" key="7">
    <source>
        <dbReference type="SAM" id="Phobius"/>
    </source>
</evidence>
<evidence type="ECO:0000256" key="2">
    <source>
        <dbReference type="ARBA" id="ARBA00022549"/>
    </source>
</evidence>
<feature type="domain" description="PBS-linker" evidence="8">
    <location>
        <begin position="11"/>
        <end position="194"/>
    </location>
</feature>
<dbReference type="Proteomes" id="UP000320055">
    <property type="component" value="Unassembled WGS sequence"/>
</dbReference>
<dbReference type="PANTHER" id="PTHR34011">
    <property type="entry name" value="PHYCOBILISOME 32.1 KDA LINKER POLYPEPTIDE, PHYCOCYANIN-ASSOCIATED, ROD 2-RELATED"/>
    <property type="match status" value="1"/>
</dbReference>
<dbReference type="GO" id="GO:0012505">
    <property type="term" value="C:endomembrane system"/>
    <property type="evidence" value="ECO:0007669"/>
    <property type="project" value="UniProtKB-SubCell"/>
</dbReference>
<evidence type="ECO:0000313" key="9">
    <source>
        <dbReference type="EMBL" id="VEP17216.1"/>
    </source>
</evidence>
<dbReference type="GO" id="GO:0015979">
    <property type="term" value="P:photosynthesis"/>
    <property type="evidence" value="ECO:0007669"/>
    <property type="project" value="InterPro"/>
</dbReference>
<reference evidence="9 10" key="1">
    <citation type="submission" date="2019-01" db="EMBL/GenBank/DDBJ databases">
        <authorList>
            <person name="Brito A."/>
        </authorList>
    </citation>
    <scope>NUCLEOTIDE SEQUENCE [LARGE SCALE GENOMIC DNA]</scope>
    <source>
        <strain evidence="9">1</strain>
    </source>
</reference>
<dbReference type="InterPro" id="IPR001297">
    <property type="entry name" value="PBS_linker_dom"/>
</dbReference>
<name>A0A563W0L3_9CYAN</name>
<keyword evidence="7" id="KW-1133">Transmembrane helix</keyword>
<keyword evidence="3 6" id="KW-0605">Phycobilisome</keyword>
<evidence type="ECO:0000256" key="3">
    <source>
        <dbReference type="ARBA" id="ARBA00022738"/>
    </source>
</evidence>
<proteinExistence type="inferred from homology"/>
<dbReference type="Gene3D" id="1.10.3130.20">
    <property type="entry name" value="Phycobilisome linker domain"/>
    <property type="match status" value="1"/>
</dbReference>
<organism evidence="9 10">
    <name type="scientific">Hyella patelloides LEGE 07179</name>
    <dbReference type="NCBI Taxonomy" id="945734"/>
    <lineage>
        <taxon>Bacteria</taxon>
        <taxon>Bacillati</taxon>
        <taxon>Cyanobacteriota</taxon>
        <taxon>Cyanophyceae</taxon>
        <taxon>Pleurocapsales</taxon>
        <taxon>Hyellaceae</taxon>
        <taxon>Hyella</taxon>
    </lineage>
</organism>
<dbReference type="RefSeq" id="WP_144866895.1">
    <property type="nucleotide sequence ID" value="NZ_LR213816.1"/>
</dbReference>
<gene>
    <name evidence="9" type="ORF">H1P_570016</name>
</gene>
<comment type="subcellular location">
    <subcellularLocation>
        <location evidence="1">Endomembrane system</location>
    </subcellularLocation>
</comment>
<evidence type="ECO:0000313" key="10">
    <source>
        <dbReference type="Proteomes" id="UP000320055"/>
    </source>
</evidence>
<dbReference type="PROSITE" id="PS51445">
    <property type="entry name" value="PBS_LINKER"/>
    <property type="match status" value="1"/>
</dbReference>
<dbReference type="EMBL" id="CAACVJ010000523">
    <property type="protein sequence ID" value="VEP17216.1"/>
    <property type="molecule type" value="Genomic_DNA"/>
</dbReference>
<evidence type="ECO:0000259" key="8">
    <source>
        <dbReference type="PROSITE" id="PS51445"/>
    </source>
</evidence>
<evidence type="ECO:0000256" key="6">
    <source>
        <dbReference type="PROSITE-ProRule" id="PRU00775"/>
    </source>
</evidence>
<keyword evidence="7" id="KW-0812">Transmembrane</keyword>
<protein>
    <submittedName>
        <fullName evidence="9">Phycobilisome Linker polypeptide</fullName>
    </submittedName>
</protein>
<dbReference type="OrthoDB" id="448032at2"/>
<keyword evidence="2" id="KW-0042">Antenna complex</keyword>
<keyword evidence="4" id="KW-0793">Thylakoid</keyword>
<dbReference type="Pfam" id="PF00427">
    <property type="entry name" value="PBS_linker_poly"/>
    <property type="match status" value="1"/>
</dbReference>
<evidence type="ECO:0000256" key="5">
    <source>
        <dbReference type="ARBA" id="ARBA00023136"/>
    </source>
</evidence>
<keyword evidence="5 7" id="KW-0472">Membrane</keyword>
<dbReference type="AlphaFoldDB" id="A0A563W0L3"/>
<feature type="transmembrane region" description="Helical" evidence="7">
    <location>
        <begin position="222"/>
        <end position="246"/>
    </location>
</feature>
<dbReference type="InterPro" id="IPR038255">
    <property type="entry name" value="PBS_linker_sf"/>
</dbReference>
<keyword evidence="10" id="KW-1185">Reference proteome</keyword>
<evidence type="ECO:0000256" key="1">
    <source>
        <dbReference type="ARBA" id="ARBA00004308"/>
    </source>
</evidence>